<evidence type="ECO:0000259" key="2">
    <source>
        <dbReference type="Pfam" id="PF03629"/>
    </source>
</evidence>
<dbReference type="AlphaFoldDB" id="A0A7V8V5G0"/>
<dbReference type="GO" id="GO:0016788">
    <property type="term" value="F:hydrolase activity, acting on ester bonds"/>
    <property type="evidence" value="ECO:0007669"/>
    <property type="project" value="UniProtKB-ARBA"/>
</dbReference>
<feature type="domain" description="Sialate O-acetylesterase" evidence="2">
    <location>
        <begin position="40"/>
        <end position="268"/>
    </location>
</feature>
<protein>
    <submittedName>
        <fullName evidence="3">Carbohydrate acetyl esterase/feruloyl esterase</fullName>
    </submittedName>
</protein>
<organism evidence="3 4">
    <name type="scientific">Bremerella alba</name>
    <dbReference type="NCBI Taxonomy" id="980252"/>
    <lineage>
        <taxon>Bacteria</taxon>
        <taxon>Pseudomonadati</taxon>
        <taxon>Planctomycetota</taxon>
        <taxon>Planctomycetia</taxon>
        <taxon>Pirellulales</taxon>
        <taxon>Pirellulaceae</taxon>
        <taxon>Bremerella</taxon>
    </lineage>
</organism>
<dbReference type="Gene3D" id="3.40.50.1110">
    <property type="entry name" value="SGNH hydrolase"/>
    <property type="match status" value="1"/>
</dbReference>
<reference evidence="3 4" key="1">
    <citation type="submission" date="2020-05" db="EMBL/GenBank/DDBJ databases">
        <title>Bremerella alba sp. nov., a novel planctomycete isolated from the surface of the macroalga Fucus spiralis.</title>
        <authorList>
            <person name="Godinho O."/>
            <person name="Botelho R."/>
            <person name="Albuquerque L."/>
            <person name="Wiegand S."/>
            <person name="Da Costa M.S."/>
            <person name="Lobo-Da-Cunha A."/>
            <person name="Jogler C."/>
            <person name="Lage O.M."/>
        </authorList>
    </citation>
    <scope>NUCLEOTIDE SEQUENCE [LARGE SCALE GENOMIC DNA]</scope>
    <source>
        <strain evidence="3 4">FF15</strain>
    </source>
</reference>
<name>A0A7V8V5G0_9BACT</name>
<dbReference type="EMBL" id="JABRWO010000006">
    <property type="protein sequence ID" value="MBA2115258.1"/>
    <property type="molecule type" value="Genomic_DNA"/>
</dbReference>
<evidence type="ECO:0000256" key="1">
    <source>
        <dbReference type="ARBA" id="ARBA00022801"/>
    </source>
</evidence>
<keyword evidence="4" id="KW-1185">Reference proteome</keyword>
<evidence type="ECO:0000313" key="4">
    <source>
        <dbReference type="Proteomes" id="UP000551616"/>
    </source>
</evidence>
<dbReference type="SUPFAM" id="SSF52266">
    <property type="entry name" value="SGNH hydrolase"/>
    <property type="match status" value="1"/>
</dbReference>
<dbReference type="Proteomes" id="UP000551616">
    <property type="component" value="Unassembled WGS sequence"/>
</dbReference>
<dbReference type="InterPro" id="IPR005181">
    <property type="entry name" value="SASA"/>
</dbReference>
<dbReference type="InterPro" id="IPR052940">
    <property type="entry name" value="Carb_Esterase_6"/>
</dbReference>
<evidence type="ECO:0000313" key="3">
    <source>
        <dbReference type="EMBL" id="MBA2115258.1"/>
    </source>
</evidence>
<keyword evidence="1" id="KW-0378">Hydrolase</keyword>
<proteinExistence type="predicted"/>
<accession>A0A7V8V5G0</accession>
<dbReference type="InterPro" id="IPR036514">
    <property type="entry name" value="SGNH_hydro_sf"/>
</dbReference>
<dbReference type="PANTHER" id="PTHR31988">
    <property type="entry name" value="ESTERASE, PUTATIVE (DUF303)-RELATED"/>
    <property type="match status" value="1"/>
</dbReference>
<gene>
    <name evidence="3" type="primary">axe1-6A</name>
    <name evidence="3" type="ORF">HOV93_24310</name>
</gene>
<sequence>MMLIMRNKFPLIALVALLFTASFVVTGRSEEVELPAKDKFHLFLLVGQSNMAGRGKVTPDDQQENPKVLMLNQQGKWVPAVDPLHFDKPRVVGVGLGRTFGMEVSQSNPDITIGLIPCAVGGSPIESWEPGAWDAPTKSHPYDDAMKRANEALKSGQLAGILWHQGESDSRPERAKVYEQKLRELIARFRKELGGNDVPFIIGQLGQFEENPWNEAKAKVDQAHKNIAKSDKKVEFVESDGLTHKGDKVHFNAESYREFGKRYAKAYSEVTEKETKE</sequence>
<dbReference type="Pfam" id="PF03629">
    <property type="entry name" value="SASA"/>
    <property type="match status" value="1"/>
</dbReference>
<comment type="caution">
    <text evidence="3">The sequence shown here is derived from an EMBL/GenBank/DDBJ whole genome shotgun (WGS) entry which is preliminary data.</text>
</comment>
<dbReference type="PANTHER" id="PTHR31988:SF19">
    <property type="entry name" value="9-O-ACETYL-N-ACETYLNEURAMINIC ACID DEACETYLASE-RELATED"/>
    <property type="match status" value="1"/>
</dbReference>